<feature type="chain" id="PRO_5035249913" evidence="7">
    <location>
        <begin position="26"/>
        <end position="106"/>
    </location>
</feature>
<dbReference type="PANTHER" id="PTHR33751">
    <property type="entry name" value="CBB3-TYPE CYTOCHROME C OXIDASE SUBUNIT FIXP"/>
    <property type="match status" value="1"/>
</dbReference>
<protein>
    <submittedName>
        <fullName evidence="9">C-type cytochrome</fullName>
    </submittedName>
</protein>
<dbReference type="GO" id="GO:0046872">
    <property type="term" value="F:metal ion binding"/>
    <property type="evidence" value="ECO:0007669"/>
    <property type="project" value="UniProtKB-KW"/>
</dbReference>
<evidence type="ECO:0000259" key="8">
    <source>
        <dbReference type="PROSITE" id="PS51007"/>
    </source>
</evidence>
<dbReference type="AlphaFoldDB" id="A0A8J6PAQ3"/>
<keyword evidence="7" id="KW-0732">Signal</keyword>
<comment type="caution">
    <text evidence="9">The sequence shown here is derived from an EMBL/GenBank/DDBJ whole genome shotgun (WGS) entry which is preliminary data.</text>
</comment>
<sequence>MNISKTLLVATSIAMLSTMATTASADGAALYESKTCWACHGKDAQTPVLPTYPKLAGQSKEYALNQMKDIKSGVRNNGGAAAMQGVMGLVNETEMAEIAEWLSTLK</sequence>
<dbReference type="Gene3D" id="1.10.760.10">
    <property type="entry name" value="Cytochrome c-like domain"/>
    <property type="match status" value="1"/>
</dbReference>
<keyword evidence="4" id="KW-0249">Electron transport</keyword>
<accession>A0A8J6PAQ3</accession>
<dbReference type="InterPro" id="IPR009056">
    <property type="entry name" value="Cyt_c-like_dom"/>
</dbReference>
<organism evidence="9 10">
    <name type="scientific">Candidatus Thiopontia autotrophica</name>
    <dbReference type="NCBI Taxonomy" id="2841688"/>
    <lineage>
        <taxon>Bacteria</taxon>
        <taxon>Pseudomonadati</taxon>
        <taxon>Pseudomonadota</taxon>
        <taxon>Gammaproteobacteria</taxon>
        <taxon>Candidatus Thiopontia</taxon>
    </lineage>
</organism>
<feature type="signal peptide" evidence="7">
    <location>
        <begin position="1"/>
        <end position="25"/>
    </location>
</feature>
<keyword evidence="3 6" id="KW-0479">Metal-binding</keyword>
<dbReference type="Pfam" id="PF00034">
    <property type="entry name" value="Cytochrom_C"/>
    <property type="match status" value="1"/>
</dbReference>
<reference evidence="9 10" key="1">
    <citation type="submission" date="2020-08" db="EMBL/GenBank/DDBJ databases">
        <title>Bridging the membrane lipid divide: bacteria of the FCB group superphylum have the potential to synthesize archaeal ether lipids.</title>
        <authorList>
            <person name="Villanueva L."/>
            <person name="Von Meijenfeldt F.A.B."/>
            <person name="Westbye A.B."/>
            <person name="Yadav S."/>
            <person name="Hopmans E.C."/>
            <person name="Dutilh B.E."/>
            <person name="Sinninghe Damste J.S."/>
        </authorList>
    </citation>
    <scope>NUCLEOTIDE SEQUENCE [LARGE SCALE GENOMIC DNA]</scope>
    <source>
        <strain evidence="9">NIOZ-UU100</strain>
    </source>
</reference>
<keyword evidence="2 6" id="KW-0349">Heme</keyword>
<evidence type="ECO:0000313" key="10">
    <source>
        <dbReference type="Proteomes" id="UP000654401"/>
    </source>
</evidence>
<dbReference type="PANTHER" id="PTHR33751:SF9">
    <property type="entry name" value="CYTOCHROME C4"/>
    <property type="match status" value="1"/>
</dbReference>
<dbReference type="InterPro" id="IPR050597">
    <property type="entry name" value="Cytochrome_c_Oxidase_Subunit"/>
</dbReference>
<dbReference type="GO" id="GO:0009055">
    <property type="term" value="F:electron transfer activity"/>
    <property type="evidence" value="ECO:0007669"/>
    <property type="project" value="InterPro"/>
</dbReference>
<name>A0A8J6PAQ3_9GAMM</name>
<feature type="domain" description="Cytochrome c" evidence="8">
    <location>
        <begin position="22"/>
        <end position="106"/>
    </location>
</feature>
<evidence type="ECO:0000256" key="6">
    <source>
        <dbReference type="PROSITE-ProRule" id="PRU00433"/>
    </source>
</evidence>
<gene>
    <name evidence="9" type="ORF">H8D24_03870</name>
</gene>
<keyword evidence="1" id="KW-0813">Transport</keyword>
<evidence type="ECO:0000256" key="3">
    <source>
        <dbReference type="ARBA" id="ARBA00022723"/>
    </source>
</evidence>
<dbReference type="Proteomes" id="UP000654401">
    <property type="component" value="Unassembled WGS sequence"/>
</dbReference>
<dbReference type="PROSITE" id="PS51007">
    <property type="entry name" value="CYTC"/>
    <property type="match status" value="1"/>
</dbReference>
<dbReference type="EMBL" id="JACNFK010000024">
    <property type="protein sequence ID" value="MBC8519531.1"/>
    <property type="molecule type" value="Genomic_DNA"/>
</dbReference>
<evidence type="ECO:0000256" key="1">
    <source>
        <dbReference type="ARBA" id="ARBA00022448"/>
    </source>
</evidence>
<proteinExistence type="predicted"/>
<evidence type="ECO:0000256" key="7">
    <source>
        <dbReference type="SAM" id="SignalP"/>
    </source>
</evidence>
<keyword evidence="5 6" id="KW-0408">Iron</keyword>
<dbReference type="InterPro" id="IPR036909">
    <property type="entry name" value="Cyt_c-like_dom_sf"/>
</dbReference>
<evidence type="ECO:0000313" key="9">
    <source>
        <dbReference type="EMBL" id="MBC8519531.1"/>
    </source>
</evidence>
<evidence type="ECO:0000256" key="5">
    <source>
        <dbReference type="ARBA" id="ARBA00023004"/>
    </source>
</evidence>
<dbReference type="SUPFAM" id="SSF46626">
    <property type="entry name" value="Cytochrome c"/>
    <property type="match status" value="1"/>
</dbReference>
<dbReference type="GO" id="GO:0020037">
    <property type="term" value="F:heme binding"/>
    <property type="evidence" value="ECO:0007669"/>
    <property type="project" value="InterPro"/>
</dbReference>
<evidence type="ECO:0000256" key="4">
    <source>
        <dbReference type="ARBA" id="ARBA00022982"/>
    </source>
</evidence>
<evidence type="ECO:0000256" key="2">
    <source>
        <dbReference type="ARBA" id="ARBA00022617"/>
    </source>
</evidence>